<dbReference type="InterPro" id="IPR005158">
    <property type="entry name" value="BTAD"/>
</dbReference>
<dbReference type="PANTHER" id="PTHR35807">
    <property type="entry name" value="TRANSCRIPTIONAL REGULATOR REDD-RELATED"/>
    <property type="match status" value="1"/>
</dbReference>
<dbReference type="EMBL" id="VIRB01000080">
    <property type="protein sequence ID" value="NDO69697.1"/>
    <property type="molecule type" value="Genomic_DNA"/>
</dbReference>
<accession>A0A9X5H5A6</accession>
<dbReference type="SUPFAM" id="SSF46894">
    <property type="entry name" value="C-terminal effector domain of the bipartite response regulators"/>
    <property type="match status" value="1"/>
</dbReference>
<reference evidence="4 5" key="1">
    <citation type="submission" date="2019-07" db="EMBL/GenBank/DDBJ databases">
        <title>Draft genome sequences of 15 bacterial species constituting the stable defined intestinal microbiota of the GM15 gnotobiotic mouse model.</title>
        <authorList>
            <person name="Elie C."/>
            <person name="Mathieu A."/>
            <person name="Saliou A."/>
            <person name="Darnaud M."/>
            <person name="Leulier F."/>
            <person name="Tamellini A."/>
        </authorList>
    </citation>
    <scope>NUCLEOTIDE SEQUENCE [LARGE SCALE GENOMIC DNA]</scope>
    <source>
        <strain evidence="5">ASF 502</strain>
    </source>
</reference>
<feature type="domain" description="Bacterial transcriptional activator" evidence="3">
    <location>
        <begin position="116"/>
        <end position="251"/>
    </location>
</feature>
<dbReference type="InterPro" id="IPR051677">
    <property type="entry name" value="AfsR-DnrI-RedD_regulator"/>
</dbReference>
<evidence type="ECO:0000313" key="5">
    <source>
        <dbReference type="Proteomes" id="UP000474104"/>
    </source>
</evidence>
<gene>
    <name evidence="4" type="ORF">FMM80_13810</name>
</gene>
<dbReference type="Pfam" id="PF00486">
    <property type="entry name" value="Trans_reg_C"/>
    <property type="match status" value="1"/>
</dbReference>
<dbReference type="Pfam" id="PF03704">
    <property type="entry name" value="BTAD"/>
    <property type="match status" value="1"/>
</dbReference>
<dbReference type="Gene3D" id="1.10.10.10">
    <property type="entry name" value="Winged helix-like DNA-binding domain superfamily/Winged helix DNA-binding domain"/>
    <property type="match status" value="1"/>
</dbReference>
<comment type="caution">
    <text evidence="4">The sequence shown here is derived from an EMBL/GenBank/DDBJ whole genome shotgun (WGS) entry which is preliminary data.</text>
</comment>
<dbReference type="AlphaFoldDB" id="A0A9X5H5A6"/>
<evidence type="ECO:0000256" key="1">
    <source>
        <dbReference type="ARBA" id="ARBA00005820"/>
    </source>
</evidence>
<dbReference type="OrthoDB" id="142950at2"/>
<evidence type="ECO:0000259" key="3">
    <source>
        <dbReference type="SMART" id="SM01043"/>
    </source>
</evidence>
<evidence type="ECO:0000313" key="4">
    <source>
        <dbReference type="EMBL" id="NDO69697.1"/>
    </source>
</evidence>
<dbReference type="SUPFAM" id="SSF48452">
    <property type="entry name" value="TPR-like"/>
    <property type="match status" value="1"/>
</dbReference>
<keyword evidence="2" id="KW-0238">DNA-binding</keyword>
<dbReference type="InterPro" id="IPR001867">
    <property type="entry name" value="OmpR/PhoB-type_DNA-bd"/>
</dbReference>
<dbReference type="InterPro" id="IPR036388">
    <property type="entry name" value="WH-like_DNA-bd_sf"/>
</dbReference>
<dbReference type="Proteomes" id="UP000474104">
    <property type="component" value="Unassembled WGS sequence"/>
</dbReference>
<dbReference type="InterPro" id="IPR011990">
    <property type="entry name" value="TPR-like_helical_dom_sf"/>
</dbReference>
<organism evidence="4 5">
    <name type="scientific">Schaedlerella arabinosiphila</name>
    <dbReference type="NCBI Taxonomy" id="2044587"/>
    <lineage>
        <taxon>Bacteria</taxon>
        <taxon>Bacillati</taxon>
        <taxon>Bacillota</taxon>
        <taxon>Clostridia</taxon>
        <taxon>Lachnospirales</taxon>
        <taxon>Lachnospiraceae</taxon>
        <taxon>Schaedlerella</taxon>
    </lineage>
</organism>
<dbReference type="GO" id="GO:0000160">
    <property type="term" value="P:phosphorelay signal transduction system"/>
    <property type="evidence" value="ECO:0007669"/>
    <property type="project" value="InterPro"/>
</dbReference>
<dbReference type="PANTHER" id="PTHR35807:SF2">
    <property type="entry name" value="TRANSCRIPTIONAL ACTIVATOR DOMAIN"/>
    <property type="match status" value="1"/>
</dbReference>
<dbReference type="SMART" id="SM01043">
    <property type="entry name" value="BTAD"/>
    <property type="match status" value="1"/>
</dbReference>
<comment type="similarity">
    <text evidence="1">Belongs to the AfsR/DnrI/RedD regulatory family.</text>
</comment>
<dbReference type="GO" id="GO:0006355">
    <property type="term" value="P:regulation of DNA-templated transcription"/>
    <property type="evidence" value="ECO:0007669"/>
    <property type="project" value="InterPro"/>
</dbReference>
<evidence type="ECO:0000256" key="2">
    <source>
        <dbReference type="ARBA" id="ARBA00023125"/>
    </source>
</evidence>
<protein>
    <submittedName>
        <fullName evidence="4">Helix-turn-helix domain-containing protein</fullName>
    </submittedName>
</protein>
<sequence length="402" mass="46395">MEKEKQGVTEKKLSVKMFGGFTASYGEEVLTFGRQRDSKFGQLFQILMTRPGQGFSKNEIAESLYKWEEVEDSNATLNNTIFRLRKYLAASPLPPGDYLFLRMGVLYIAGEIEMESDVWSFETMARAFETERDKRKKVELCEKACELYQGEFLPQLSNEQWVIEKSKYYHKLYIFMMEYLFDYLKGEGDYQSIERLAACASEIYPYEGWETWRIDSLVALNHYQEAEALYQQTAAHLQESGGFLSKKQQVQFRKIGRKLRRPEETEENIGKYLVEAAQGLGAYSCTLPGFSDCYHMLKRVIKRGAVQFSLMLCTILDGNGHPAENRGYCDKQGEKLRESFRAHLRQGDIYARYSENQYLLLCVGAEKEHIGEIGARIDMDFRKRCGGRGGVSCRLLDDGGMW</sequence>
<dbReference type="GO" id="GO:0003677">
    <property type="term" value="F:DNA binding"/>
    <property type="evidence" value="ECO:0007669"/>
    <property type="project" value="UniProtKB-KW"/>
</dbReference>
<proteinExistence type="inferred from homology"/>
<dbReference type="Gene3D" id="1.25.40.10">
    <property type="entry name" value="Tetratricopeptide repeat domain"/>
    <property type="match status" value="1"/>
</dbReference>
<dbReference type="InterPro" id="IPR016032">
    <property type="entry name" value="Sig_transdc_resp-reg_C-effctor"/>
</dbReference>
<name>A0A9X5H5A6_9FIRM</name>